<dbReference type="Gene3D" id="3.30.450.20">
    <property type="entry name" value="PAS domain"/>
    <property type="match status" value="1"/>
</dbReference>
<dbReference type="GO" id="GO:0005886">
    <property type="term" value="C:plasma membrane"/>
    <property type="evidence" value="ECO:0007669"/>
    <property type="project" value="TreeGrafter"/>
</dbReference>
<protein>
    <submittedName>
        <fullName evidence="1">Uncharacterized protein</fullName>
    </submittedName>
</protein>
<name>A0A8J7W280_9FIRM</name>
<dbReference type="Proteomes" id="UP000675664">
    <property type="component" value="Unassembled WGS sequence"/>
</dbReference>
<evidence type="ECO:0000313" key="1">
    <source>
        <dbReference type="EMBL" id="MBR0597766.1"/>
    </source>
</evidence>
<evidence type="ECO:0000313" key="2">
    <source>
        <dbReference type="Proteomes" id="UP000675664"/>
    </source>
</evidence>
<gene>
    <name evidence="1" type="ORF">KCX82_07775</name>
</gene>
<dbReference type="Gene3D" id="1.20.120.520">
    <property type="entry name" value="nmb1532 protein domain like"/>
    <property type="match status" value="1"/>
</dbReference>
<dbReference type="EMBL" id="JAGSND010000004">
    <property type="protein sequence ID" value="MBR0597766.1"/>
    <property type="molecule type" value="Genomic_DNA"/>
</dbReference>
<dbReference type="PANTHER" id="PTHR39966">
    <property type="entry name" value="BLL2471 PROTEIN-RELATED"/>
    <property type="match status" value="1"/>
</dbReference>
<proteinExistence type="predicted"/>
<dbReference type="RefSeq" id="WP_227017898.1">
    <property type="nucleotide sequence ID" value="NZ_JAGSND010000004.1"/>
</dbReference>
<organism evidence="1 2">
    <name type="scientific">Sinanaerobacter chloroacetimidivorans</name>
    <dbReference type="NCBI Taxonomy" id="2818044"/>
    <lineage>
        <taxon>Bacteria</taxon>
        <taxon>Bacillati</taxon>
        <taxon>Bacillota</taxon>
        <taxon>Clostridia</taxon>
        <taxon>Peptostreptococcales</taxon>
        <taxon>Anaerovoracaceae</taxon>
        <taxon>Sinanaerobacter</taxon>
    </lineage>
</organism>
<sequence>MDYRERTEAKVGVAFQIADQYLSDKIPLEEAKNQLAGEMANIRPAQFESIKMKLGEKLRVADSQVITEKLLNLFQNYLPFPYSRLELGHPIRNYYEENRIVRSFLVRVDEMEGEEATVDTWKEIYERLSQFQIHIKRQEKNFYPLLLPAGMRLQIEKVKELGDAIIHEISNNQEILKSGDLFRFIFHQRSLTQIFMNYLDLEERVILPKALRSLTEETFTELKRSDDMDGYVYIDKPADFIPKDTLKIGVDHGMLLPAVLASREMGLVYYTLTGEIVSVLGEQITKEDLPITEGTRQAILNDSEKKLKYWYNKGNKRFLITYSLVMDHQKNHLGILKTKEDISEILALSRERLEGNQSDQTVKTDQDIIRAAKIIDTNQKISELFARYPKFQIDFYHLDEELMGLKGLMGAEILKEATVGMVAKSLRVDPAVLAAKINKLLDTY</sequence>
<reference evidence="1" key="1">
    <citation type="submission" date="2021-04" db="EMBL/GenBank/DDBJ databases">
        <title>Sinoanaerobacter chloroacetimidivorans sp. nov., an obligate anaerobic bacterium isolated from anaerobic sludge.</title>
        <authorList>
            <person name="Bao Y."/>
        </authorList>
    </citation>
    <scope>NUCLEOTIDE SEQUENCE</scope>
    <source>
        <strain evidence="1">BAD-6</strain>
    </source>
</reference>
<reference evidence="1" key="2">
    <citation type="submission" date="2021-04" db="EMBL/GenBank/DDBJ databases">
        <authorList>
            <person name="Liu J."/>
        </authorList>
    </citation>
    <scope>NUCLEOTIDE SEQUENCE</scope>
    <source>
        <strain evidence="1">BAD-6</strain>
    </source>
</reference>
<dbReference type="AlphaFoldDB" id="A0A8J7W280"/>
<dbReference type="PANTHER" id="PTHR39966:SF3">
    <property type="entry name" value="DUF438 DOMAIN-CONTAINING PROTEIN"/>
    <property type="match status" value="1"/>
</dbReference>
<keyword evidence="2" id="KW-1185">Reference proteome</keyword>
<accession>A0A8J7W280</accession>
<comment type="caution">
    <text evidence="1">The sequence shown here is derived from an EMBL/GenBank/DDBJ whole genome shotgun (WGS) entry which is preliminary data.</text>
</comment>